<evidence type="ECO:0000256" key="6">
    <source>
        <dbReference type="PIRSR" id="PIRSR601211-3"/>
    </source>
</evidence>
<dbReference type="GO" id="GO:0005576">
    <property type="term" value="C:extracellular region"/>
    <property type="evidence" value="ECO:0007669"/>
    <property type="project" value="UniProtKB-SubCell"/>
</dbReference>
<dbReference type="GO" id="GO:0050482">
    <property type="term" value="P:arachidonate secretion"/>
    <property type="evidence" value="ECO:0007669"/>
    <property type="project" value="InterPro"/>
</dbReference>
<dbReference type="InterPro" id="IPR001211">
    <property type="entry name" value="PLA2"/>
</dbReference>
<dbReference type="GO" id="GO:0016042">
    <property type="term" value="P:lipid catabolic process"/>
    <property type="evidence" value="ECO:0007669"/>
    <property type="project" value="InterPro"/>
</dbReference>
<feature type="disulfide bond" evidence="6">
    <location>
        <begin position="86"/>
        <end position="116"/>
    </location>
</feature>
<gene>
    <name evidence="10" type="primary">Scol-PLA2</name>
</gene>
<feature type="binding site" evidence="5">
    <location>
        <position position="56"/>
    </location>
    <ligand>
        <name>Ca(2+)</name>
        <dbReference type="ChEBI" id="CHEBI:29108"/>
    </ligand>
</feature>
<keyword evidence="2 8" id="KW-0964">Secreted</keyword>
<evidence type="ECO:0000256" key="2">
    <source>
        <dbReference type="ARBA" id="ARBA00022525"/>
    </source>
</evidence>
<dbReference type="PRINTS" id="PR00389">
    <property type="entry name" value="PHPHLIPASEA2"/>
</dbReference>
<dbReference type="InterPro" id="IPR033112">
    <property type="entry name" value="PLA2_Asp_AS"/>
</dbReference>
<dbReference type="PROSITE" id="PS00119">
    <property type="entry name" value="PA2_ASP"/>
    <property type="match status" value="1"/>
</dbReference>
<dbReference type="PROSITE" id="PS00118">
    <property type="entry name" value="PA2_HIS"/>
    <property type="match status" value="1"/>
</dbReference>
<feature type="disulfide bond" evidence="6">
    <location>
        <begin position="55"/>
        <end position="71"/>
    </location>
</feature>
<proteinExistence type="inferred from homology"/>
<dbReference type="GO" id="GO:0047498">
    <property type="term" value="F:calcium-dependent phospholipase A2 activity"/>
    <property type="evidence" value="ECO:0007669"/>
    <property type="project" value="TreeGrafter"/>
</dbReference>
<dbReference type="AlphaFoldDB" id="A0A4D5R9Z2"/>
<dbReference type="Pfam" id="PF00068">
    <property type="entry name" value="Phospholip_A2_1"/>
    <property type="match status" value="1"/>
</dbReference>
<keyword evidence="8" id="KW-0443">Lipid metabolism</keyword>
<accession>A0A4D5R9Z2</accession>
<evidence type="ECO:0000256" key="4">
    <source>
        <dbReference type="PIRSR" id="PIRSR601211-1"/>
    </source>
</evidence>
<keyword evidence="8" id="KW-0732">Signal</keyword>
<feature type="active site" evidence="4">
    <location>
        <position position="74"/>
    </location>
</feature>
<reference evidence="10" key="1">
    <citation type="journal article" date="2018" name="Toxicon">
        <title>Venom-gland transcriptomics and venom proteomics of the giant Florida blue centipede, Scolopendra viridis.</title>
        <authorList>
            <person name="Ward M.J."/>
            <person name="Rokyta D.R."/>
        </authorList>
    </citation>
    <scope>NUCLEOTIDE SEQUENCE</scope>
    <source>
        <tissue evidence="10">Venom gland</tissue>
    </source>
</reference>
<dbReference type="GO" id="GO:0006644">
    <property type="term" value="P:phospholipid metabolic process"/>
    <property type="evidence" value="ECO:0007669"/>
    <property type="project" value="InterPro"/>
</dbReference>
<comment type="similarity">
    <text evidence="7">Belongs to the phospholipase A2 family.</text>
</comment>
<dbReference type="InterPro" id="IPR033113">
    <property type="entry name" value="PLA2_histidine"/>
</dbReference>
<keyword evidence="5" id="KW-0479">Metal-binding</keyword>
<organism evidence="10">
    <name type="scientific">Scolopendra viridis</name>
    <name type="common">Giant centipede</name>
    <dbReference type="NCBI Taxonomy" id="118503"/>
    <lineage>
        <taxon>Eukaryota</taxon>
        <taxon>Metazoa</taxon>
        <taxon>Ecdysozoa</taxon>
        <taxon>Arthropoda</taxon>
        <taxon>Myriapoda</taxon>
        <taxon>Chilopoda</taxon>
        <taxon>Pleurostigmophora</taxon>
        <taxon>Scolopendromorpha</taxon>
        <taxon>Scolopendridae</taxon>
        <taxon>Scolopendra</taxon>
    </lineage>
</organism>
<evidence type="ECO:0000256" key="1">
    <source>
        <dbReference type="ARBA" id="ARBA00004613"/>
    </source>
</evidence>
<dbReference type="EC" id="3.1.1.4" evidence="8"/>
<feature type="active site" evidence="4">
    <location>
        <position position="124"/>
    </location>
</feature>
<feature type="signal peptide" evidence="8">
    <location>
        <begin position="1"/>
        <end position="22"/>
    </location>
</feature>
<feature type="disulfide bond" evidence="6">
    <location>
        <begin position="70"/>
        <end position="130"/>
    </location>
</feature>
<comment type="catalytic activity">
    <reaction evidence="8">
        <text>a 1,2-diacyl-sn-glycero-3-phosphocholine + H2O = a 1-acyl-sn-glycero-3-phosphocholine + a fatty acid + H(+)</text>
        <dbReference type="Rhea" id="RHEA:15801"/>
        <dbReference type="ChEBI" id="CHEBI:15377"/>
        <dbReference type="ChEBI" id="CHEBI:15378"/>
        <dbReference type="ChEBI" id="CHEBI:28868"/>
        <dbReference type="ChEBI" id="CHEBI:57643"/>
        <dbReference type="ChEBI" id="CHEBI:58168"/>
        <dbReference type="EC" id="3.1.1.4"/>
    </reaction>
</comment>
<evidence type="ECO:0000256" key="5">
    <source>
        <dbReference type="PIRSR" id="PIRSR601211-2"/>
    </source>
</evidence>
<sequence length="147" mass="17134">MSSKIPLLFIISFGLYVSTTNSLPIERRSLWNFFFMTFIGGKREPWKYDGYGNHCGIGGKGLPVDSIDRCCQVHDRCYHEVNEKECGNYRRNVKFIDYDWYMQDKQIVCDPEDTVCAQAICKCDKDIVECLNKNDKDYNPKYNKVIG</sequence>
<evidence type="ECO:0000256" key="8">
    <source>
        <dbReference type="RuleBase" id="RU361236"/>
    </source>
</evidence>
<dbReference type="InterPro" id="IPR016090">
    <property type="entry name" value="PLA2-like_dom"/>
</dbReference>
<feature type="domain" description="Phospholipase A2-like central" evidence="9">
    <location>
        <begin position="29"/>
        <end position="147"/>
    </location>
</feature>
<dbReference type="EMBL" id="GGNE01000479">
    <property type="protein sequence ID" value="MIC89020.1"/>
    <property type="molecule type" value="Transcribed_RNA"/>
</dbReference>
<keyword evidence="5 8" id="KW-0106">Calcium</keyword>
<dbReference type="SUPFAM" id="SSF48619">
    <property type="entry name" value="Phospholipase A2, PLA2"/>
    <property type="match status" value="1"/>
</dbReference>
<evidence type="ECO:0000256" key="3">
    <source>
        <dbReference type="ARBA" id="ARBA00023157"/>
    </source>
</evidence>
<feature type="binding site" evidence="5">
    <location>
        <position position="58"/>
    </location>
    <ligand>
        <name>Ca(2+)</name>
        <dbReference type="ChEBI" id="CHEBI:29108"/>
    </ligand>
</feature>
<dbReference type="GO" id="GO:0005509">
    <property type="term" value="F:calcium ion binding"/>
    <property type="evidence" value="ECO:0007669"/>
    <property type="project" value="InterPro"/>
</dbReference>
<feature type="disulfide bond" evidence="6">
    <location>
        <begin position="109"/>
        <end position="121"/>
    </location>
</feature>
<evidence type="ECO:0000256" key="7">
    <source>
        <dbReference type="RuleBase" id="RU003654"/>
    </source>
</evidence>
<dbReference type="Gene3D" id="1.20.90.10">
    <property type="entry name" value="Phospholipase A2 domain"/>
    <property type="match status" value="1"/>
</dbReference>
<name>A0A4D5R9Z2_SCOVI</name>
<dbReference type="CDD" id="cd00125">
    <property type="entry name" value="PLA2c"/>
    <property type="match status" value="1"/>
</dbReference>
<comment type="subcellular location">
    <subcellularLocation>
        <location evidence="1 8">Secreted</location>
    </subcellularLocation>
</comment>
<evidence type="ECO:0000259" key="9">
    <source>
        <dbReference type="SMART" id="SM00085"/>
    </source>
</evidence>
<keyword evidence="8" id="KW-0378">Hydrolase</keyword>
<keyword evidence="3 6" id="KW-1015">Disulfide bond</keyword>
<comment type="cofactor">
    <cofactor evidence="5">
        <name>Ca(2+)</name>
        <dbReference type="ChEBI" id="CHEBI:29108"/>
    </cofactor>
    <text evidence="5">Binds 1 Ca(2+) ion per subunit.</text>
</comment>
<feature type="disulfide bond" evidence="6">
    <location>
        <begin position="77"/>
        <end position="123"/>
    </location>
</feature>
<dbReference type="InterPro" id="IPR036444">
    <property type="entry name" value="PLipase_A2_dom_sf"/>
</dbReference>
<feature type="binding site" evidence="5">
    <location>
        <position position="75"/>
    </location>
    <ligand>
        <name>Ca(2+)</name>
        <dbReference type="ChEBI" id="CHEBI:29108"/>
    </ligand>
</feature>
<dbReference type="GO" id="GO:0005543">
    <property type="term" value="F:phospholipid binding"/>
    <property type="evidence" value="ECO:0007669"/>
    <property type="project" value="TreeGrafter"/>
</dbReference>
<dbReference type="PANTHER" id="PTHR11716">
    <property type="entry name" value="PHOSPHOLIPASE A2 FAMILY MEMBER"/>
    <property type="match status" value="1"/>
</dbReference>
<evidence type="ECO:0000313" key="10">
    <source>
        <dbReference type="EMBL" id="MIC89020.1"/>
    </source>
</evidence>
<feature type="chain" id="PRO_5019882716" description="Phospholipase A2" evidence="8">
    <location>
        <begin position="23"/>
        <end position="147"/>
    </location>
</feature>
<protein>
    <recommendedName>
        <fullName evidence="8">Phospholipase A2</fullName>
        <ecNumber evidence="8">3.1.1.4</ecNumber>
    </recommendedName>
</protein>
<dbReference type="SMART" id="SM00085">
    <property type="entry name" value="PA2c"/>
    <property type="match status" value="1"/>
</dbReference>
<dbReference type="PANTHER" id="PTHR11716:SF51">
    <property type="entry name" value="PHOSPHOLIPASE A2"/>
    <property type="match status" value="1"/>
</dbReference>